<evidence type="ECO:0000313" key="3">
    <source>
        <dbReference type="Proteomes" id="UP000557392"/>
    </source>
</evidence>
<dbReference type="EMBL" id="JACIEH010000005">
    <property type="protein sequence ID" value="MBB4101130.1"/>
    <property type="molecule type" value="Genomic_DNA"/>
</dbReference>
<keyword evidence="1" id="KW-0732">Signal</keyword>
<comment type="caution">
    <text evidence="2">The sequence shown here is derived from an EMBL/GenBank/DDBJ whole genome shotgun (WGS) entry which is preliminary data.</text>
</comment>
<accession>A0A7W6JX18</accession>
<name>A0A7W6JX18_9SPHN</name>
<feature type="chain" id="PRO_5030980311" evidence="1">
    <location>
        <begin position="27"/>
        <end position="152"/>
    </location>
</feature>
<dbReference type="RefSeq" id="WP_184000489.1">
    <property type="nucleotide sequence ID" value="NZ_JACIEH010000005.1"/>
</dbReference>
<organism evidence="2 3">
    <name type="scientific">Sphingomonas kyeonggiensis</name>
    <dbReference type="NCBI Taxonomy" id="1268553"/>
    <lineage>
        <taxon>Bacteria</taxon>
        <taxon>Pseudomonadati</taxon>
        <taxon>Pseudomonadota</taxon>
        <taxon>Alphaproteobacteria</taxon>
        <taxon>Sphingomonadales</taxon>
        <taxon>Sphingomonadaceae</taxon>
        <taxon>Sphingomonas</taxon>
    </lineage>
</organism>
<proteinExistence type="predicted"/>
<dbReference type="AlphaFoldDB" id="A0A7W6JX18"/>
<protein>
    <submittedName>
        <fullName evidence="2">Uncharacterized protein</fullName>
    </submittedName>
</protein>
<gene>
    <name evidence="2" type="ORF">GGR46_004720</name>
</gene>
<evidence type="ECO:0000313" key="2">
    <source>
        <dbReference type="EMBL" id="MBB4101130.1"/>
    </source>
</evidence>
<reference evidence="2 3" key="1">
    <citation type="submission" date="2020-08" db="EMBL/GenBank/DDBJ databases">
        <title>Genomic Encyclopedia of Type Strains, Phase IV (KMG-IV): sequencing the most valuable type-strain genomes for metagenomic binning, comparative biology and taxonomic classification.</title>
        <authorList>
            <person name="Goeker M."/>
        </authorList>
    </citation>
    <scope>NUCLEOTIDE SEQUENCE [LARGE SCALE GENOMIC DNA]</scope>
    <source>
        <strain evidence="2 3">DSM 101806</strain>
    </source>
</reference>
<dbReference type="Proteomes" id="UP000557392">
    <property type="component" value="Unassembled WGS sequence"/>
</dbReference>
<sequence length="152" mass="15542">MTRKSLLLLVPLLGAAALLAFLLCTADTPPASGEIVVASAPEAAAPAPVPMLAPPELIRVVLDGPRSTGRFRLADGSERTIGLHETLQQGWTLTALDSGAATLATPDGLRRVPLAAAPVVPAKEPAKTVLVPDAPAQAGDGQQVTRCTDPEC</sequence>
<evidence type="ECO:0000256" key="1">
    <source>
        <dbReference type="SAM" id="SignalP"/>
    </source>
</evidence>
<feature type="signal peptide" evidence="1">
    <location>
        <begin position="1"/>
        <end position="26"/>
    </location>
</feature>
<keyword evidence="3" id="KW-1185">Reference proteome</keyword>